<sequence length="62" mass="6628">MAEVGIVPKGEGIELMVDHQIRPESVGAGLLANPVQTPLAQWLKVLVGLQLTGEGAWPRERA</sequence>
<proteinExistence type="predicted"/>
<reference evidence="1 2" key="1">
    <citation type="submission" date="2014-09" db="EMBL/GenBank/DDBJ databases">
        <title>Genome sequence of Pseudomonas lutea strain DSM 17257T.</title>
        <authorList>
            <person name="Kwak Y."/>
            <person name="Shin J.-H."/>
        </authorList>
    </citation>
    <scope>NUCLEOTIDE SEQUENCE [LARGE SCALE GENOMIC DNA]</scope>
    <source>
        <strain evidence="1 2">DSM 17257</strain>
    </source>
</reference>
<evidence type="ECO:0000313" key="2">
    <source>
        <dbReference type="Proteomes" id="UP000029719"/>
    </source>
</evidence>
<comment type="caution">
    <text evidence="1">The sequence shown here is derived from an EMBL/GenBank/DDBJ whole genome shotgun (WGS) entry which is preliminary data.</text>
</comment>
<organism evidence="1 2">
    <name type="scientific">Pseudomonas lutea</name>
    <dbReference type="NCBI Taxonomy" id="243924"/>
    <lineage>
        <taxon>Bacteria</taxon>
        <taxon>Pseudomonadati</taxon>
        <taxon>Pseudomonadota</taxon>
        <taxon>Gammaproteobacteria</taxon>
        <taxon>Pseudomonadales</taxon>
        <taxon>Pseudomonadaceae</taxon>
        <taxon>Pseudomonas</taxon>
    </lineage>
</organism>
<dbReference type="Proteomes" id="UP000029719">
    <property type="component" value="Unassembled WGS sequence"/>
</dbReference>
<accession>A0A9X0JI70</accession>
<dbReference type="EMBL" id="JRMB01000002">
    <property type="protein sequence ID" value="KGF63525.1"/>
    <property type="molecule type" value="Genomic_DNA"/>
</dbReference>
<protein>
    <submittedName>
        <fullName evidence="1">Uncharacterized protein</fullName>
    </submittedName>
</protein>
<name>A0A9X0JI70_9PSED</name>
<dbReference type="AlphaFoldDB" id="A0A9X0JI70"/>
<gene>
    <name evidence="1" type="ORF">LT42_16555</name>
</gene>
<evidence type="ECO:0000313" key="1">
    <source>
        <dbReference type="EMBL" id="KGF63525.1"/>
    </source>
</evidence>